<organism evidence="1 2">
    <name type="scientific">Pedobacter suwonensis</name>
    <dbReference type="NCBI Taxonomy" id="332999"/>
    <lineage>
        <taxon>Bacteria</taxon>
        <taxon>Pseudomonadati</taxon>
        <taxon>Bacteroidota</taxon>
        <taxon>Sphingobacteriia</taxon>
        <taxon>Sphingobacteriales</taxon>
        <taxon>Sphingobacteriaceae</taxon>
        <taxon>Pedobacter</taxon>
    </lineage>
</organism>
<evidence type="ECO:0000313" key="2">
    <source>
        <dbReference type="Proteomes" id="UP000198836"/>
    </source>
</evidence>
<accession>A0A1I0SRT7</accession>
<proteinExistence type="predicted"/>
<dbReference type="STRING" id="332999.SAMN04488511_10317"/>
<dbReference type="Proteomes" id="UP000198836">
    <property type="component" value="Unassembled WGS sequence"/>
</dbReference>
<dbReference type="EMBL" id="FOJM01000003">
    <property type="protein sequence ID" value="SFA42225.1"/>
    <property type="molecule type" value="Genomic_DNA"/>
</dbReference>
<keyword evidence="2" id="KW-1185">Reference proteome</keyword>
<dbReference type="AlphaFoldDB" id="A0A1I0SRT7"/>
<protein>
    <submittedName>
        <fullName evidence="1">Uncharacterized protein</fullName>
    </submittedName>
</protein>
<name>A0A1I0SRT7_9SPHI</name>
<gene>
    <name evidence="1" type="ORF">SAMN04488511_10317</name>
</gene>
<reference evidence="2" key="1">
    <citation type="submission" date="2016-10" db="EMBL/GenBank/DDBJ databases">
        <authorList>
            <person name="Varghese N."/>
            <person name="Submissions S."/>
        </authorList>
    </citation>
    <scope>NUCLEOTIDE SEQUENCE [LARGE SCALE GENOMIC DNA]</scope>
    <source>
        <strain evidence="2">DSM 18130</strain>
    </source>
</reference>
<evidence type="ECO:0000313" key="1">
    <source>
        <dbReference type="EMBL" id="SFA42225.1"/>
    </source>
</evidence>
<sequence length="301" mass="34512">MHKVRFYLILLGELVLSPFLYLNNYWKWNFGKCPKSPALRQRLSADDNKISVCIHEWGGYHAVRQKKLKVAEEFTCGLKFQLERFKNYAGNRQVDICLTLSEAWRKKEALVTCNVLEVGNEGMDFSGYAEFFETIREKPNHYVILTNTSVHQMQTEFLDSYIDYMEANDTVGVLGISYATKMYQSIIRNNFKPHAQSFFLLTTRAILQEIVDINGSFPGKGITDKRLLIRNAEIKLSGIVLKLGYEIALVQEDGSVFKYDSSVLSDNGRCRWTIPMGDNRAHVKNPNAINAIKSHNFTSNK</sequence>